<dbReference type="InterPro" id="IPR003448">
    <property type="entry name" value="Mopterin_biosynth_MoaE"/>
</dbReference>
<gene>
    <name evidence="11" type="ORF">MTBBW1_400017</name>
</gene>
<evidence type="ECO:0000256" key="3">
    <source>
        <dbReference type="ARBA" id="ARBA00011950"/>
    </source>
</evidence>
<accession>A0A1W1HGL8</accession>
<dbReference type="Proteomes" id="UP000191931">
    <property type="component" value="Unassembled WGS sequence"/>
</dbReference>
<dbReference type="EC" id="2.8.1.12" evidence="3"/>
<evidence type="ECO:0000256" key="9">
    <source>
        <dbReference type="ARBA" id="ARBA00032474"/>
    </source>
</evidence>
<proteinExistence type="inferred from homology"/>
<comment type="similarity">
    <text evidence="2">Belongs to the MoaE family.</text>
</comment>
<comment type="catalytic activity">
    <reaction evidence="10">
        <text>2 [molybdopterin-synthase sulfur-carrier protein]-C-terminal-Gly-aminoethanethioate + cyclic pyranopterin phosphate + H2O = molybdopterin + 2 [molybdopterin-synthase sulfur-carrier protein]-C-terminal Gly-Gly + 2 H(+)</text>
        <dbReference type="Rhea" id="RHEA:26333"/>
        <dbReference type="Rhea" id="RHEA-COMP:12202"/>
        <dbReference type="Rhea" id="RHEA-COMP:19907"/>
        <dbReference type="ChEBI" id="CHEBI:15377"/>
        <dbReference type="ChEBI" id="CHEBI:15378"/>
        <dbReference type="ChEBI" id="CHEBI:58698"/>
        <dbReference type="ChEBI" id="CHEBI:59648"/>
        <dbReference type="ChEBI" id="CHEBI:90778"/>
        <dbReference type="ChEBI" id="CHEBI:232372"/>
        <dbReference type="EC" id="2.8.1.12"/>
    </reaction>
</comment>
<evidence type="ECO:0000256" key="1">
    <source>
        <dbReference type="ARBA" id="ARBA00005046"/>
    </source>
</evidence>
<sequence>MSIDTMIRQIKSHPDYPKVGMVLYHNGVVRQTTREGAEVTGLSVKVNHDKLNEIIAEQKAKPGIVEVLVEIHENMPLNVGDDVMYIAVAGDIRENVIETLSQTLNRVKSEATSKEQFMK</sequence>
<evidence type="ECO:0000256" key="8">
    <source>
        <dbReference type="ARBA" id="ARBA00030781"/>
    </source>
</evidence>
<keyword evidence="12" id="KW-1185">Reference proteome</keyword>
<evidence type="ECO:0000256" key="6">
    <source>
        <dbReference type="ARBA" id="ARBA00029745"/>
    </source>
</evidence>
<dbReference type="RefSeq" id="WP_080800516.1">
    <property type="nucleotide sequence ID" value="NZ_LT828541.1"/>
</dbReference>
<comment type="pathway">
    <text evidence="1">Cofactor biosynthesis; molybdopterin biosynthesis.</text>
</comment>
<dbReference type="EMBL" id="FWEV01000282">
    <property type="protein sequence ID" value="SLM31610.1"/>
    <property type="molecule type" value="Genomic_DNA"/>
</dbReference>
<evidence type="ECO:0000256" key="7">
    <source>
        <dbReference type="ARBA" id="ARBA00030407"/>
    </source>
</evidence>
<evidence type="ECO:0000313" key="11">
    <source>
        <dbReference type="EMBL" id="SLM31610.1"/>
    </source>
</evidence>
<reference evidence="11 12" key="1">
    <citation type="submission" date="2017-03" db="EMBL/GenBank/DDBJ databases">
        <authorList>
            <person name="Afonso C.L."/>
            <person name="Miller P.J."/>
            <person name="Scott M.A."/>
            <person name="Spackman E."/>
            <person name="Goraichik I."/>
            <person name="Dimitrov K.M."/>
            <person name="Suarez D.L."/>
            <person name="Swayne D.E."/>
        </authorList>
    </citation>
    <scope>NUCLEOTIDE SEQUENCE [LARGE SCALE GENOMIC DNA]</scope>
    <source>
        <strain evidence="11">PRJEB14757</strain>
    </source>
</reference>
<evidence type="ECO:0000256" key="10">
    <source>
        <dbReference type="ARBA" id="ARBA00049878"/>
    </source>
</evidence>
<evidence type="ECO:0000256" key="4">
    <source>
        <dbReference type="ARBA" id="ARBA00013858"/>
    </source>
</evidence>
<dbReference type="SUPFAM" id="SSF54690">
    <property type="entry name" value="Molybdopterin synthase subunit MoaE"/>
    <property type="match status" value="1"/>
</dbReference>
<dbReference type="Gene3D" id="3.90.1170.40">
    <property type="entry name" value="Molybdopterin biosynthesis MoaE subunit"/>
    <property type="match status" value="1"/>
</dbReference>
<evidence type="ECO:0000256" key="2">
    <source>
        <dbReference type="ARBA" id="ARBA00005426"/>
    </source>
</evidence>
<dbReference type="GO" id="GO:0030366">
    <property type="term" value="F:molybdopterin synthase activity"/>
    <property type="evidence" value="ECO:0007669"/>
    <property type="project" value="UniProtKB-EC"/>
</dbReference>
<evidence type="ECO:0000256" key="5">
    <source>
        <dbReference type="ARBA" id="ARBA00026066"/>
    </source>
</evidence>
<dbReference type="UniPathway" id="UPA00344"/>
<evidence type="ECO:0000313" key="12">
    <source>
        <dbReference type="Proteomes" id="UP000191931"/>
    </source>
</evidence>
<name>A0A1W1HGL8_9BACT</name>
<protein>
    <recommendedName>
        <fullName evidence="4">Molybdopterin synthase catalytic subunit</fullName>
        <ecNumber evidence="3">2.8.1.12</ecNumber>
    </recommendedName>
    <alternativeName>
        <fullName evidence="8">MPT synthase subunit 2</fullName>
    </alternativeName>
    <alternativeName>
        <fullName evidence="6">Molybdenum cofactor biosynthesis protein E</fullName>
    </alternativeName>
    <alternativeName>
        <fullName evidence="7">Molybdopterin-converting factor large subunit</fullName>
    </alternativeName>
    <alternativeName>
        <fullName evidence="9">Molybdopterin-converting factor subunit 2</fullName>
    </alternativeName>
</protein>
<organism evidence="11 12">
    <name type="scientific">Desulfamplus magnetovallimortis</name>
    <dbReference type="NCBI Taxonomy" id="1246637"/>
    <lineage>
        <taxon>Bacteria</taxon>
        <taxon>Pseudomonadati</taxon>
        <taxon>Thermodesulfobacteriota</taxon>
        <taxon>Desulfobacteria</taxon>
        <taxon>Desulfobacterales</taxon>
        <taxon>Desulfobacteraceae</taxon>
        <taxon>Desulfamplus</taxon>
    </lineage>
</organism>
<dbReference type="GO" id="GO:0006777">
    <property type="term" value="P:Mo-molybdopterin cofactor biosynthetic process"/>
    <property type="evidence" value="ECO:0007669"/>
    <property type="project" value="InterPro"/>
</dbReference>
<dbReference type="STRING" id="1246637.MTBBW1_400017"/>
<dbReference type="OrthoDB" id="9786032at2"/>
<dbReference type="Pfam" id="PF02391">
    <property type="entry name" value="MoaE"/>
    <property type="match status" value="1"/>
</dbReference>
<comment type="subunit">
    <text evidence="5">Heterotetramer of 2 MoaD subunits and 2 MoaE subunits. Also stable as homodimer. The enzyme changes between these two forms during catalysis.</text>
</comment>
<dbReference type="InterPro" id="IPR036563">
    <property type="entry name" value="MoaE_sf"/>
</dbReference>
<dbReference type="AlphaFoldDB" id="A0A1W1HGL8"/>